<protein>
    <submittedName>
        <fullName evidence="1">Uncharacterized protein</fullName>
    </submittedName>
</protein>
<organism evidence="1 2">
    <name type="scientific">Spirosoma arboris</name>
    <dbReference type="NCBI Taxonomy" id="2682092"/>
    <lineage>
        <taxon>Bacteria</taxon>
        <taxon>Pseudomonadati</taxon>
        <taxon>Bacteroidota</taxon>
        <taxon>Cytophagia</taxon>
        <taxon>Cytophagales</taxon>
        <taxon>Cytophagaceae</taxon>
        <taxon>Spirosoma</taxon>
    </lineage>
</organism>
<dbReference type="Proteomes" id="UP000436006">
    <property type="component" value="Unassembled WGS sequence"/>
</dbReference>
<proteinExistence type="predicted"/>
<keyword evidence="2" id="KW-1185">Reference proteome</keyword>
<name>A0A7K1SFE8_9BACT</name>
<sequence length="48" mass="5268">MIQADGTVMFGNVTTGGTELTLNICVRQGKPYIVNPTAEDLRQWLIDS</sequence>
<gene>
    <name evidence="1" type="ORF">GO755_19775</name>
</gene>
<dbReference type="AlphaFoldDB" id="A0A7K1SFE8"/>
<dbReference type="EMBL" id="WPIN01000007">
    <property type="protein sequence ID" value="MVM32296.1"/>
    <property type="molecule type" value="Genomic_DNA"/>
</dbReference>
<reference evidence="1 2" key="1">
    <citation type="submission" date="2019-12" db="EMBL/GenBank/DDBJ databases">
        <title>Spirosoma sp. HMF4905 genome sequencing and assembly.</title>
        <authorList>
            <person name="Kang H."/>
            <person name="Cha I."/>
            <person name="Kim H."/>
            <person name="Joh K."/>
        </authorList>
    </citation>
    <scope>NUCLEOTIDE SEQUENCE [LARGE SCALE GENOMIC DNA]</scope>
    <source>
        <strain evidence="1 2">HMF4905</strain>
    </source>
</reference>
<accession>A0A7K1SFE8</accession>
<comment type="caution">
    <text evidence="1">The sequence shown here is derived from an EMBL/GenBank/DDBJ whole genome shotgun (WGS) entry which is preliminary data.</text>
</comment>
<evidence type="ECO:0000313" key="1">
    <source>
        <dbReference type="EMBL" id="MVM32296.1"/>
    </source>
</evidence>
<dbReference type="Gene3D" id="3.40.50.450">
    <property type="match status" value="1"/>
</dbReference>
<evidence type="ECO:0000313" key="2">
    <source>
        <dbReference type="Proteomes" id="UP000436006"/>
    </source>
</evidence>